<comment type="caution">
    <text evidence="1">The sequence shown here is derived from an EMBL/GenBank/DDBJ whole genome shotgun (WGS) entry which is preliminary data.</text>
</comment>
<dbReference type="RefSeq" id="WP_245001361.1">
    <property type="nucleotide sequence ID" value="NZ_CP072889.1"/>
</dbReference>
<accession>A0AAP5NBV1</accession>
<dbReference type="AlphaFoldDB" id="A0AAP5NBV1"/>
<dbReference type="EMBL" id="JARPXL010000028">
    <property type="protein sequence ID" value="MDT2546348.1"/>
    <property type="molecule type" value="Genomic_DNA"/>
</dbReference>
<name>A0AAP5NBV1_9ENTE</name>
<dbReference type="Proteomes" id="UP001254770">
    <property type="component" value="Unassembled WGS sequence"/>
</dbReference>
<reference evidence="1" key="1">
    <citation type="submission" date="2023-03" db="EMBL/GenBank/DDBJ databases">
        <authorList>
            <person name="Shen W."/>
            <person name="Cai J."/>
        </authorList>
    </citation>
    <scope>NUCLEOTIDE SEQUENCE</scope>
    <source>
        <strain evidence="1">Y15</strain>
    </source>
</reference>
<proteinExistence type="predicted"/>
<dbReference type="GeneID" id="71776628"/>
<protein>
    <submittedName>
        <fullName evidence="1">Uncharacterized protein</fullName>
    </submittedName>
</protein>
<evidence type="ECO:0000313" key="2">
    <source>
        <dbReference type="Proteomes" id="UP001254770"/>
    </source>
</evidence>
<sequence length="196" mass="23228">MRVEYQKTKLSYGGYRPGCVIWITLLNGQKAEKFNLLDRDGNVLYRVEQKNDGDGVIDNKITYESLTEEQKEEIQRILEKNEPHYSWDEEEIEEALSYFGYEVARLDDLVRYARKSNKLVVDYDIYSSYEEDEEGNEIDDLSAIDYYEVGSISREEIENNLVQKLLEHKEWDTIEMKIIENGQMDSYLLEFEERGD</sequence>
<gene>
    <name evidence="1" type="ORF">P7D69_18535</name>
</gene>
<organism evidence="1 2">
    <name type="scientific">Enterococcus raffinosus</name>
    <dbReference type="NCBI Taxonomy" id="71452"/>
    <lineage>
        <taxon>Bacteria</taxon>
        <taxon>Bacillati</taxon>
        <taxon>Bacillota</taxon>
        <taxon>Bacilli</taxon>
        <taxon>Lactobacillales</taxon>
        <taxon>Enterococcaceae</taxon>
        <taxon>Enterococcus</taxon>
    </lineage>
</organism>
<evidence type="ECO:0000313" key="1">
    <source>
        <dbReference type="EMBL" id="MDT2546348.1"/>
    </source>
</evidence>